<keyword evidence="2" id="KW-1185">Reference proteome</keyword>
<dbReference type="EMBL" id="RQZF01000004">
    <property type="protein sequence ID" value="RRC95442.1"/>
    <property type="molecule type" value="Genomic_DNA"/>
</dbReference>
<organism evidence="1 2">
    <name type="scientific">Schaalia canis</name>
    <dbReference type="NCBI Taxonomy" id="100469"/>
    <lineage>
        <taxon>Bacteria</taxon>
        <taxon>Bacillati</taxon>
        <taxon>Actinomycetota</taxon>
        <taxon>Actinomycetes</taxon>
        <taxon>Actinomycetales</taxon>
        <taxon>Actinomycetaceae</taxon>
        <taxon>Schaalia</taxon>
    </lineage>
</organism>
<evidence type="ECO:0000313" key="1">
    <source>
        <dbReference type="EMBL" id="RRC95442.1"/>
    </source>
</evidence>
<dbReference type="NCBIfam" id="TIGR01484">
    <property type="entry name" value="HAD-SF-IIB"/>
    <property type="match status" value="1"/>
</dbReference>
<dbReference type="OrthoDB" id="3180855at2"/>
<dbReference type="InterPro" id="IPR036412">
    <property type="entry name" value="HAD-like_sf"/>
</dbReference>
<gene>
    <name evidence="1" type="ORF">EII11_05930</name>
</gene>
<dbReference type="SFLD" id="SFLDS00003">
    <property type="entry name" value="Haloacid_Dehalogenase"/>
    <property type="match status" value="1"/>
</dbReference>
<dbReference type="PANTHER" id="PTHR10000:SF53">
    <property type="entry name" value="5-AMINO-6-(5-PHOSPHO-D-RIBITYLAMINO)URACIL PHOSPHATASE YBJI-RELATED"/>
    <property type="match status" value="1"/>
</dbReference>
<dbReference type="InterPro" id="IPR000150">
    <property type="entry name" value="Cof"/>
</dbReference>
<dbReference type="CDD" id="cd07518">
    <property type="entry name" value="HAD_YbiV-Like"/>
    <property type="match status" value="1"/>
</dbReference>
<dbReference type="InterPro" id="IPR006379">
    <property type="entry name" value="HAD-SF_hydro_IIB"/>
</dbReference>
<dbReference type="Gene3D" id="3.30.1240.10">
    <property type="match status" value="1"/>
</dbReference>
<protein>
    <submittedName>
        <fullName evidence="1">HAD family phosphatase</fullName>
    </submittedName>
</protein>
<dbReference type="Pfam" id="PF08282">
    <property type="entry name" value="Hydrolase_3"/>
    <property type="match status" value="1"/>
</dbReference>
<dbReference type="InterPro" id="IPR023214">
    <property type="entry name" value="HAD_sf"/>
</dbReference>
<dbReference type="Gene3D" id="3.40.50.1000">
    <property type="entry name" value="HAD superfamily/HAD-like"/>
    <property type="match status" value="1"/>
</dbReference>
<dbReference type="PANTHER" id="PTHR10000">
    <property type="entry name" value="PHOSPHOSERINE PHOSPHATASE"/>
    <property type="match status" value="1"/>
</dbReference>
<dbReference type="GO" id="GO:0016791">
    <property type="term" value="F:phosphatase activity"/>
    <property type="evidence" value="ECO:0007669"/>
    <property type="project" value="TreeGrafter"/>
</dbReference>
<accession>A0A3P1SGI8</accession>
<dbReference type="AlphaFoldDB" id="A0A3P1SGI8"/>
<dbReference type="SFLD" id="SFLDG01140">
    <property type="entry name" value="C2.B:_Phosphomannomutase_and_P"/>
    <property type="match status" value="1"/>
</dbReference>
<name>A0A3P1SGI8_9ACTO</name>
<dbReference type="Proteomes" id="UP000280444">
    <property type="component" value="Unassembled WGS sequence"/>
</dbReference>
<sequence>MSDIQLITIDLDGTLLDENRKLPEETWPVIEQLLARGITVVPCSGRQYWTLSDLFDRVSDGLTIIAENGSIAMRDGEELFSNGLDYPTAQAVVLNVRSQQEAGVNTGLVVCGKRSAYVERDDDAFLTIAREFYHRTTVVDDLHETLAQMEQGEHEDSLLKLAQFDFTNITPTGAVSMGAFAATHQYVVSGQHWCDLMNPTVDKGHAVAALQERLGITPAQTMAFGDFHNDLGMLARAEHSFAMANAHPDIHAVSRYIAPSNAEHGVLQVLRAVFDLDA</sequence>
<dbReference type="GO" id="GO:0000287">
    <property type="term" value="F:magnesium ion binding"/>
    <property type="evidence" value="ECO:0007669"/>
    <property type="project" value="TreeGrafter"/>
</dbReference>
<comment type="caution">
    <text evidence="1">The sequence shown here is derived from an EMBL/GenBank/DDBJ whole genome shotgun (WGS) entry which is preliminary data.</text>
</comment>
<proteinExistence type="predicted"/>
<dbReference type="GO" id="GO:0005829">
    <property type="term" value="C:cytosol"/>
    <property type="evidence" value="ECO:0007669"/>
    <property type="project" value="TreeGrafter"/>
</dbReference>
<dbReference type="NCBIfam" id="TIGR00099">
    <property type="entry name" value="Cof-subfamily"/>
    <property type="match status" value="1"/>
</dbReference>
<reference evidence="1 2" key="1">
    <citation type="submission" date="2018-11" db="EMBL/GenBank/DDBJ databases">
        <title>Genomes From Bacteria Associated with the Canine Oral Cavity: a Test Case for Automated Genome-Based Taxonomic Assignment.</title>
        <authorList>
            <person name="Coil D.A."/>
            <person name="Jospin G."/>
            <person name="Darling A.E."/>
            <person name="Wallis C."/>
            <person name="Davis I.J."/>
            <person name="Harris S."/>
            <person name="Eisen J.A."/>
            <person name="Holcombe L.J."/>
            <person name="O'Flynn C."/>
        </authorList>
    </citation>
    <scope>NUCLEOTIDE SEQUENCE [LARGE SCALE GENOMIC DNA]</scope>
    <source>
        <strain evidence="1 2">OH770</strain>
    </source>
</reference>
<evidence type="ECO:0000313" key="2">
    <source>
        <dbReference type="Proteomes" id="UP000280444"/>
    </source>
</evidence>
<dbReference type="SUPFAM" id="SSF56784">
    <property type="entry name" value="HAD-like"/>
    <property type="match status" value="1"/>
</dbReference>